<dbReference type="EMBL" id="CP134500">
    <property type="protein sequence ID" value="WNF27618.1"/>
    <property type="molecule type" value="Genomic_DNA"/>
</dbReference>
<keyword evidence="3" id="KW-1185">Reference proteome</keyword>
<dbReference type="InterPro" id="IPR008701">
    <property type="entry name" value="NPP1"/>
</dbReference>
<dbReference type="Pfam" id="PF05630">
    <property type="entry name" value="NPP1"/>
    <property type="match status" value="1"/>
</dbReference>
<accession>A0ABY9VV04</accession>
<feature type="compositionally biased region" description="Pro residues" evidence="1">
    <location>
        <begin position="1"/>
        <end position="10"/>
    </location>
</feature>
<dbReference type="PANTHER" id="PTHR33657">
    <property type="entry name" value="DOMAIN PROTEIN, PUTATIVE (AFU_ORTHOLOGUE AFUA_5G00600)-RELATED"/>
    <property type="match status" value="1"/>
</dbReference>
<feature type="region of interest" description="Disordered" evidence="1">
    <location>
        <begin position="1"/>
        <end position="24"/>
    </location>
</feature>
<evidence type="ECO:0000313" key="3">
    <source>
        <dbReference type="Proteomes" id="UP001303236"/>
    </source>
</evidence>
<dbReference type="PIRSF" id="PIRSF029958">
    <property type="entry name" value="Necrosis-inducing_protein"/>
    <property type="match status" value="1"/>
</dbReference>
<organism evidence="2 3">
    <name type="scientific">Streptomyces durocortorensis</name>
    <dbReference type="NCBI Taxonomy" id="2811104"/>
    <lineage>
        <taxon>Bacteria</taxon>
        <taxon>Bacillati</taxon>
        <taxon>Actinomycetota</taxon>
        <taxon>Actinomycetes</taxon>
        <taxon>Kitasatosporales</taxon>
        <taxon>Streptomycetaceae</taxon>
        <taxon>Streptomyces</taxon>
    </lineage>
</organism>
<proteinExistence type="predicted"/>
<protein>
    <submittedName>
        <fullName evidence="2">NPP1 family protein</fullName>
    </submittedName>
</protein>
<evidence type="ECO:0000256" key="1">
    <source>
        <dbReference type="SAM" id="MobiDB-lite"/>
    </source>
</evidence>
<dbReference type="PANTHER" id="PTHR33657:SF6">
    <property type="entry name" value="SECRETED PROTEIN"/>
    <property type="match status" value="1"/>
</dbReference>
<gene>
    <name evidence="2" type="ORF">RI138_12665</name>
</gene>
<reference evidence="2 3" key="1">
    <citation type="submission" date="2023-09" db="EMBL/GenBank/DDBJ databases">
        <title>Genome completion map analysis of the actinomycetes C11-1.</title>
        <authorList>
            <person name="Qin P."/>
            <person name="Guan P."/>
        </authorList>
    </citation>
    <scope>NUCLEOTIDE SEQUENCE [LARGE SCALE GENOMIC DNA]</scope>
    <source>
        <strain evidence="2 3">C11-1</strain>
    </source>
</reference>
<sequence>MRTPPIPPKPPRNRSAAPAGASVPLPSRNGFAARIGTALAGTARTAAVLAAAGLLVLGTASAAHAGPPQNLPQNAGGYEQSFSPAFDYDGDGCYATPAIGPDGTLATGLKTTGAVNGSCRDQWDLDNSQTYARSKCNNGWCAIVYASYFEKDQAVHGSGLGGHRHDFEHVISWVNQGSNQVDYVSTTQHSTVKTYPRSQVRFDGSHPKVVYHKDGWSTHFFRLANGNDEPPENHYGNWRYPPVVDWNGFPSTELRERLMNADFGAATIKVTDKDDRFRNLLNNSRPAGIPFDPWA</sequence>
<name>A0ABY9VV04_9ACTN</name>
<dbReference type="Proteomes" id="UP001303236">
    <property type="component" value="Chromosome"/>
</dbReference>
<evidence type="ECO:0000313" key="2">
    <source>
        <dbReference type="EMBL" id="WNF27618.1"/>
    </source>
</evidence>